<proteinExistence type="predicted"/>
<accession>A0A1G9JM86</accession>
<name>A0A1G9JM86_CLOCO</name>
<evidence type="ECO:0000313" key="3">
    <source>
        <dbReference type="Proteomes" id="UP000198811"/>
    </source>
</evidence>
<sequence>MLKIEDLLNNNFSSYPDEIRDYLESFSNNLREALKEELINCKVEKILTNAKENEQVFKIQLINILNNGHKGYNSMSTKALLDLYLEIKNQKEFMELLEDVSKKLN</sequence>
<reference evidence="1 3" key="1">
    <citation type="submission" date="2016-10" db="EMBL/GenBank/DDBJ databases">
        <authorList>
            <person name="Varghese N."/>
            <person name="Submissions S."/>
        </authorList>
    </citation>
    <scope>NUCLEOTIDE SEQUENCE [LARGE SCALE GENOMIC DNA]</scope>
    <source>
        <strain evidence="1 3">NLAE-zl-C224</strain>
    </source>
</reference>
<dbReference type="AlphaFoldDB" id="A0A1G9JM86"/>
<protein>
    <submittedName>
        <fullName evidence="2">Uncharacterized protein</fullName>
    </submittedName>
</protein>
<dbReference type="EMBL" id="UAWC01000001">
    <property type="protein sequence ID" value="SQB33547.1"/>
    <property type="molecule type" value="Genomic_DNA"/>
</dbReference>
<dbReference type="OrthoDB" id="1931481at2"/>
<dbReference type="Proteomes" id="UP000198811">
    <property type="component" value="Unassembled WGS sequence"/>
</dbReference>
<dbReference type="STRING" id="1494.SAMN05216497_1269"/>
<gene>
    <name evidence="2" type="ORF">NCTC13028_00542</name>
    <name evidence="1" type="ORF">SAMN05216497_1269</name>
</gene>
<dbReference type="EMBL" id="FNGL01000026">
    <property type="protein sequence ID" value="SDL38416.1"/>
    <property type="molecule type" value="Genomic_DNA"/>
</dbReference>
<reference evidence="2 4" key="2">
    <citation type="submission" date="2018-06" db="EMBL/GenBank/DDBJ databases">
        <authorList>
            <consortium name="Pathogen Informatics"/>
            <person name="Doyle S."/>
        </authorList>
    </citation>
    <scope>NUCLEOTIDE SEQUENCE [LARGE SCALE GENOMIC DNA]</scope>
    <source>
        <strain evidence="2 4">NCTC13028</strain>
    </source>
</reference>
<keyword evidence="3" id="KW-1185">Reference proteome</keyword>
<organism evidence="2 4">
    <name type="scientific">Clostridium cochlearium</name>
    <dbReference type="NCBI Taxonomy" id="1494"/>
    <lineage>
        <taxon>Bacteria</taxon>
        <taxon>Bacillati</taxon>
        <taxon>Bacillota</taxon>
        <taxon>Clostridia</taxon>
        <taxon>Eubacteriales</taxon>
        <taxon>Clostridiaceae</taxon>
        <taxon>Clostridium</taxon>
    </lineage>
</organism>
<evidence type="ECO:0000313" key="1">
    <source>
        <dbReference type="EMBL" id="SDL38416.1"/>
    </source>
</evidence>
<dbReference type="Proteomes" id="UP000250223">
    <property type="component" value="Unassembled WGS sequence"/>
</dbReference>
<dbReference type="RefSeq" id="WP_089867628.1">
    <property type="nucleotide sequence ID" value="NZ_FNGL01000026.1"/>
</dbReference>
<evidence type="ECO:0000313" key="4">
    <source>
        <dbReference type="Proteomes" id="UP000250223"/>
    </source>
</evidence>
<evidence type="ECO:0000313" key="2">
    <source>
        <dbReference type="EMBL" id="SQB33547.1"/>
    </source>
</evidence>